<name>A0A7X6M922_9ACTN</name>
<comment type="caution">
    <text evidence="1">The sequence shown here is derived from an EMBL/GenBank/DDBJ whole genome shotgun (WGS) entry which is preliminary data.</text>
</comment>
<organism evidence="1 2">
    <name type="scientific">Nocardiopsis alborubida</name>
    <dbReference type="NCBI Taxonomy" id="146802"/>
    <lineage>
        <taxon>Bacteria</taxon>
        <taxon>Bacillati</taxon>
        <taxon>Actinomycetota</taxon>
        <taxon>Actinomycetes</taxon>
        <taxon>Streptosporangiales</taxon>
        <taxon>Nocardiopsidaceae</taxon>
        <taxon>Nocardiopsis</taxon>
    </lineage>
</organism>
<dbReference type="AlphaFoldDB" id="A0A7X6M922"/>
<evidence type="ECO:0000313" key="2">
    <source>
        <dbReference type="Proteomes" id="UP000553209"/>
    </source>
</evidence>
<keyword evidence="2" id="KW-1185">Reference proteome</keyword>
<evidence type="ECO:0000313" key="1">
    <source>
        <dbReference type="EMBL" id="NKY96689.1"/>
    </source>
</evidence>
<dbReference type="RefSeq" id="WP_168443922.1">
    <property type="nucleotide sequence ID" value="NZ_JAAXPG010000002.1"/>
</dbReference>
<protein>
    <submittedName>
        <fullName evidence="1">Uncharacterized protein</fullName>
    </submittedName>
</protein>
<sequence>MQGNSRPEQVRVEVSTFRYALAAELRRIRLTLNQANCIADALMDTQVTSGVAVRVPAVYANVADAFGLANNDHLPLATYGSRWDIDEQALLDYLRTLGPTADHALHDAVSRWWASDHEDRVSVQGWRAVGLRVIDTDAFKDGPPF</sequence>
<dbReference type="EMBL" id="JAAXPG010000002">
    <property type="protein sequence ID" value="NKY96689.1"/>
    <property type="molecule type" value="Genomic_DNA"/>
</dbReference>
<gene>
    <name evidence="1" type="ORF">HGB44_03225</name>
</gene>
<reference evidence="1 2" key="1">
    <citation type="submission" date="2020-04" db="EMBL/GenBank/DDBJ databases">
        <title>MicrobeNet Type strains.</title>
        <authorList>
            <person name="Nicholson A.C."/>
        </authorList>
    </citation>
    <scope>NUCLEOTIDE SEQUENCE [LARGE SCALE GENOMIC DNA]</scope>
    <source>
        <strain evidence="1 2">ATCC 23612</strain>
    </source>
</reference>
<accession>A0A7X6M922</accession>
<dbReference type="Proteomes" id="UP000553209">
    <property type="component" value="Unassembled WGS sequence"/>
</dbReference>
<proteinExistence type="predicted"/>